<gene>
    <name evidence="1" type="ORF">F5148DRAFT_64684</name>
</gene>
<name>A0ACC0U8A1_9AGAM</name>
<comment type="caution">
    <text evidence="1">The sequence shown here is derived from an EMBL/GenBank/DDBJ whole genome shotgun (WGS) entry which is preliminary data.</text>
</comment>
<keyword evidence="2" id="KW-1185">Reference proteome</keyword>
<accession>A0ACC0U8A1</accession>
<proteinExistence type="predicted"/>
<organism evidence="1 2">
    <name type="scientific">Russula earlei</name>
    <dbReference type="NCBI Taxonomy" id="71964"/>
    <lineage>
        <taxon>Eukaryota</taxon>
        <taxon>Fungi</taxon>
        <taxon>Dikarya</taxon>
        <taxon>Basidiomycota</taxon>
        <taxon>Agaricomycotina</taxon>
        <taxon>Agaricomycetes</taxon>
        <taxon>Russulales</taxon>
        <taxon>Russulaceae</taxon>
        <taxon>Russula</taxon>
    </lineage>
</organism>
<evidence type="ECO:0000313" key="1">
    <source>
        <dbReference type="EMBL" id="KAI9507853.1"/>
    </source>
</evidence>
<reference evidence="1" key="1">
    <citation type="submission" date="2021-03" db="EMBL/GenBank/DDBJ databases">
        <title>Evolutionary priming and transition to the ectomycorrhizal habit in an iconic lineage of mushroom-forming fungi: is preadaptation a requirement?</title>
        <authorList>
            <consortium name="DOE Joint Genome Institute"/>
            <person name="Looney B.P."/>
            <person name="Miyauchi S."/>
            <person name="Morin E."/>
            <person name="Drula E."/>
            <person name="Courty P.E."/>
            <person name="Chicoki N."/>
            <person name="Fauchery L."/>
            <person name="Kohler A."/>
            <person name="Kuo A."/>
            <person name="LaButti K."/>
            <person name="Pangilinan J."/>
            <person name="Lipzen A."/>
            <person name="Riley R."/>
            <person name="Andreopoulos W."/>
            <person name="He G."/>
            <person name="Johnson J."/>
            <person name="Barry K.W."/>
            <person name="Grigoriev I.V."/>
            <person name="Nagy L."/>
            <person name="Hibbett D."/>
            <person name="Henrissat B."/>
            <person name="Matheny P.B."/>
            <person name="Labbe J."/>
            <person name="Martin A.F."/>
        </authorList>
    </citation>
    <scope>NUCLEOTIDE SEQUENCE</scope>
    <source>
        <strain evidence="1">BPL698</strain>
    </source>
</reference>
<dbReference type="Proteomes" id="UP001207468">
    <property type="component" value="Unassembled WGS sequence"/>
</dbReference>
<evidence type="ECO:0000313" key="2">
    <source>
        <dbReference type="Proteomes" id="UP001207468"/>
    </source>
</evidence>
<protein>
    <submittedName>
        <fullName evidence="1">Uncharacterized protein</fullName>
    </submittedName>
</protein>
<sequence>MSQGTPAKEGVLLIAIFLNASLFGLVSQQFYAYWASRFKDPMYLKVFVTVQFIGVGLQTILMWHFAYMRFILFNVYPLRPKPDLWEGPVNSICQLIVILLANMFLAIRIYSLTSSRVQSGLVVVLSITAFVIGMITVVMTWKNTIGRSGGQIASVFWHAIQAIAECLITFFLTRVLVMSRSGMPKSDTMVNYLVRSVIQTGCLATTWALAALVTWFFLSNNLVYRIFDLTSGTVYTHAIFETLIERIRLREQMSTPTYEFGWATQDRPGLSVGASEGVSIVQGDDIELQALPVRAGKLLSPPNYEPSRKPHGG</sequence>
<dbReference type="EMBL" id="JAGFNK010000110">
    <property type="protein sequence ID" value="KAI9507853.1"/>
    <property type="molecule type" value="Genomic_DNA"/>
</dbReference>